<dbReference type="InterPro" id="IPR052713">
    <property type="entry name" value="FeoA"/>
</dbReference>
<evidence type="ECO:0000259" key="2">
    <source>
        <dbReference type="SMART" id="SM00899"/>
    </source>
</evidence>
<dbReference type="Gene3D" id="2.30.30.90">
    <property type="match status" value="1"/>
</dbReference>
<evidence type="ECO:0000313" key="3">
    <source>
        <dbReference type="EMBL" id="MCH5599941.1"/>
    </source>
</evidence>
<dbReference type="EMBL" id="JAKWBL010000004">
    <property type="protein sequence ID" value="MCH5599941.1"/>
    <property type="molecule type" value="Genomic_DNA"/>
</dbReference>
<dbReference type="SMART" id="SM00899">
    <property type="entry name" value="FeoA"/>
    <property type="match status" value="1"/>
</dbReference>
<keyword evidence="1" id="KW-0408">Iron</keyword>
<dbReference type="InterPro" id="IPR007167">
    <property type="entry name" value="Fe-transptr_FeoA-like"/>
</dbReference>
<proteinExistence type="predicted"/>
<dbReference type="InterPro" id="IPR008988">
    <property type="entry name" value="Transcriptional_repressor_C"/>
</dbReference>
<sequence length="76" mass="8481">MVNELLLSDLQPGQIATIVKFTTEEIFLKLMEMGCLPGEQIEVVQKALFNDPMSISVAGYLLSLRTEEARQIVVNI</sequence>
<dbReference type="Proteomes" id="UP001202248">
    <property type="component" value="Unassembled WGS sequence"/>
</dbReference>
<organism evidence="3 4">
    <name type="scientific">Niabella ginsengisoli</name>
    <dbReference type="NCBI Taxonomy" id="522298"/>
    <lineage>
        <taxon>Bacteria</taxon>
        <taxon>Pseudomonadati</taxon>
        <taxon>Bacteroidota</taxon>
        <taxon>Chitinophagia</taxon>
        <taxon>Chitinophagales</taxon>
        <taxon>Chitinophagaceae</taxon>
        <taxon>Niabella</taxon>
    </lineage>
</organism>
<dbReference type="RefSeq" id="WP_240831963.1">
    <property type="nucleotide sequence ID" value="NZ_JAKWBL010000004.1"/>
</dbReference>
<feature type="domain" description="Ferrous iron transporter FeoA-like" evidence="2">
    <location>
        <begin position="5"/>
        <end position="76"/>
    </location>
</feature>
<name>A0ABS9SNI5_9BACT</name>
<evidence type="ECO:0000256" key="1">
    <source>
        <dbReference type="ARBA" id="ARBA00023004"/>
    </source>
</evidence>
<accession>A0ABS9SNI5</accession>
<evidence type="ECO:0000313" key="4">
    <source>
        <dbReference type="Proteomes" id="UP001202248"/>
    </source>
</evidence>
<reference evidence="3 4" key="1">
    <citation type="submission" date="2022-02" db="EMBL/GenBank/DDBJ databases">
        <authorList>
            <person name="Min J."/>
        </authorList>
    </citation>
    <scope>NUCLEOTIDE SEQUENCE [LARGE SCALE GENOMIC DNA]</scope>
    <source>
        <strain evidence="3 4">GR10-1</strain>
    </source>
</reference>
<dbReference type="Pfam" id="PF04023">
    <property type="entry name" value="FeoA"/>
    <property type="match status" value="1"/>
</dbReference>
<dbReference type="PANTHER" id="PTHR42954">
    <property type="entry name" value="FE(2+) TRANSPORT PROTEIN A"/>
    <property type="match status" value="1"/>
</dbReference>
<dbReference type="SUPFAM" id="SSF50037">
    <property type="entry name" value="C-terminal domain of transcriptional repressors"/>
    <property type="match status" value="1"/>
</dbReference>
<dbReference type="PANTHER" id="PTHR42954:SF2">
    <property type="entry name" value="FE(2+) TRANSPORT PROTEIN A"/>
    <property type="match status" value="1"/>
</dbReference>
<protein>
    <submittedName>
        <fullName evidence="3">Ferrous iron transport protein A</fullName>
    </submittedName>
</protein>
<keyword evidence="4" id="KW-1185">Reference proteome</keyword>
<comment type="caution">
    <text evidence="3">The sequence shown here is derived from an EMBL/GenBank/DDBJ whole genome shotgun (WGS) entry which is preliminary data.</text>
</comment>
<dbReference type="InterPro" id="IPR038157">
    <property type="entry name" value="FeoA_core_dom"/>
</dbReference>
<gene>
    <name evidence="3" type="ORF">MKP09_19505</name>
</gene>